<proteinExistence type="predicted"/>
<feature type="signal peptide" evidence="1">
    <location>
        <begin position="1"/>
        <end position="16"/>
    </location>
</feature>
<dbReference type="Proteomes" id="UP000271974">
    <property type="component" value="Unassembled WGS sequence"/>
</dbReference>
<sequence>MLTVAALALLVVGACSLPAGMMTTMSMMQGGMMSSMSPPAPCCTPPQWQGVLVDLKSQYDVVSTVVYDTTKMMEGVWTTMRTTGQVVSHSLIDYKAMVMYQALWVAGQAPACKKESFNVPMFSCM</sequence>
<keyword evidence="3" id="KW-1185">Reference proteome</keyword>
<evidence type="ECO:0000313" key="2">
    <source>
        <dbReference type="EMBL" id="RUS79688.1"/>
    </source>
</evidence>
<evidence type="ECO:0000313" key="3">
    <source>
        <dbReference type="Proteomes" id="UP000271974"/>
    </source>
</evidence>
<organism evidence="2 3">
    <name type="scientific">Elysia chlorotica</name>
    <name type="common">Eastern emerald elysia</name>
    <name type="synonym">Sea slug</name>
    <dbReference type="NCBI Taxonomy" id="188477"/>
    <lineage>
        <taxon>Eukaryota</taxon>
        <taxon>Metazoa</taxon>
        <taxon>Spiralia</taxon>
        <taxon>Lophotrochozoa</taxon>
        <taxon>Mollusca</taxon>
        <taxon>Gastropoda</taxon>
        <taxon>Heterobranchia</taxon>
        <taxon>Euthyneura</taxon>
        <taxon>Panpulmonata</taxon>
        <taxon>Sacoglossa</taxon>
        <taxon>Placobranchoidea</taxon>
        <taxon>Plakobranchidae</taxon>
        <taxon>Elysia</taxon>
    </lineage>
</organism>
<evidence type="ECO:0000256" key="1">
    <source>
        <dbReference type="SAM" id="SignalP"/>
    </source>
</evidence>
<comment type="caution">
    <text evidence="2">The sequence shown here is derived from an EMBL/GenBank/DDBJ whole genome shotgun (WGS) entry which is preliminary data.</text>
</comment>
<gene>
    <name evidence="2" type="ORF">EGW08_012542</name>
</gene>
<dbReference type="AlphaFoldDB" id="A0A3S1B4J5"/>
<keyword evidence="1" id="KW-0732">Signal</keyword>
<accession>A0A3S1B4J5</accession>
<dbReference type="EMBL" id="RQTK01000434">
    <property type="protein sequence ID" value="RUS79688.1"/>
    <property type="molecule type" value="Genomic_DNA"/>
</dbReference>
<feature type="chain" id="PRO_5018657903" evidence="1">
    <location>
        <begin position="17"/>
        <end position="125"/>
    </location>
</feature>
<feature type="non-terminal residue" evidence="2">
    <location>
        <position position="125"/>
    </location>
</feature>
<reference evidence="2 3" key="1">
    <citation type="submission" date="2019-01" db="EMBL/GenBank/DDBJ databases">
        <title>A draft genome assembly of the solar-powered sea slug Elysia chlorotica.</title>
        <authorList>
            <person name="Cai H."/>
            <person name="Li Q."/>
            <person name="Fang X."/>
            <person name="Li J."/>
            <person name="Curtis N.E."/>
            <person name="Altenburger A."/>
            <person name="Shibata T."/>
            <person name="Feng M."/>
            <person name="Maeda T."/>
            <person name="Schwartz J.A."/>
            <person name="Shigenobu S."/>
            <person name="Lundholm N."/>
            <person name="Nishiyama T."/>
            <person name="Yang H."/>
            <person name="Hasebe M."/>
            <person name="Li S."/>
            <person name="Pierce S.K."/>
            <person name="Wang J."/>
        </authorList>
    </citation>
    <scope>NUCLEOTIDE SEQUENCE [LARGE SCALE GENOMIC DNA]</scope>
    <source>
        <strain evidence="2">EC2010</strain>
        <tissue evidence="2">Whole organism of an adult</tissue>
    </source>
</reference>
<dbReference type="OrthoDB" id="10564356at2759"/>
<name>A0A3S1B4J5_ELYCH</name>
<protein>
    <submittedName>
        <fullName evidence="2">Uncharacterized protein</fullName>
    </submittedName>
</protein>